<evidence type="ECO:0000256" key="1">
    <source>
        <dbReference type="ARBA" id="ARBA00004651"/>
    </source>
</evidence>
<dbReference type="Proteomes" id="UP001240639">
    <property type="component" value="Unassembled WGS sequence"/>
</dbReference>
<dbReference type="EC" id="3.4.23.43" evidence="8"/>
<dbReference type="InterPro" id="IPR000045">
    <property type="entry name" value="Prepilin_IV_endopep_pep"/>
</dbReference>
<sequence>MTPEIVFLPAALIAVLGAALDVRSRRIPNRLVVALAIATAGATLVSFGWAALGSAALHALIALLVGMALFALRAIGGGDAKFYSAAAFGVPLSGALGMLAFTAISGLVAVVAMLIWYRGFKMSAGQERRSWTLPYGLPICCGFLIQVYSLTGFF</sequence>
<evidence type="ECO:0000259" key="7">
    <source>
        <dbReference type="Pfam" id="PF01478"/>
    </source>
</evidence>
<feature type="transmembrane region" description="Helical" evidence="6">
    <location>
        <begin position="132"/>
        <end position="151"/>
    </location>
</feature>
<dbReference type="EMBL" id="JAVAIM010000001">
    <property type="protein sequence ID" value="MDP4573518.1"/>
    <property type="molecule type" value="Genomic_DNA"/>
</dbReference>
<dbReference type="Gene3D" id="1.20.120.1220">
    <property type="match status" value="1"/>
</dbReference>
<organism evidence="8 9">
    <name type="scientific">Qipengyuania profundimaris</name>
    <dbReference type="NCBI Taxonomy" id="3067652"/>
    <lineage>
        <taxon>Bacteria</taxon>
        <taxon>Pseudomonadati</taxon>
        <taxon>Pseudomonadota</taxon>
        <taxon>Alphaproteobacteria</taxon>
        <taxon>Sphingomonadales</taxon>
        <taxon>Erythrobacteraceae</taxon>
        <taxon>Qipengyuania</taxon>
    </lineage>
</organism>
<evidence type="ECO:0000256" key="3">
    <source>
        <dbReference type="ARBA" id="ARBA00022692"/>
    </source>
</evidence>
<dbReference type="GO" id="GO:0004190">
    <property type="term" value="F:aspartic-type endopeptidase activity"/>
    <property type="evidence" value="ECO:0007669"/>
    <property type="project" value="UniProtKB-EC"/>
</dbReference>
<dbReference type="RefSeq" id="WP_305931020.1">
    <property type="nucleotide sequence ID" value="NZ_JAVAIM010000001.1"/>
</dbReference>
<protein>
    <submittedName>
        <fullName evidence="8">Prepilin peptidase</fullName>
        <ecNumber evidence="8">3.4.23.43</ecNumber>
    </submittedName>
</protein>
<evidence type="ECO:0000313" key="9">
    <source>
        <dbReference type="Proteomes" id="UP001240639"/>
    </source>
</evidence>
<proteinExistence type="predicted"/>
<name>A0ABT9HK44_9SPHN</name>
<keyword evidence="5 6" id="KW-0472">Membrane</keyword>
<keyword evidence="3 6" id="KW-0812">Transmembrane</keyword>
<feature type="transmembrane region" description="Helical" evidence="6">
    <location>
        <begin position="96"/>
        <end position="120"/>
    </location>
</feature>
<keyword evidence="4 6" id="KW-1133">Transmembrane helix</keyword>
<keyword evidence="2" id="KW-1003">Cell membrane</keyword>
<evidence type="ECO:0000256" key="6">
    <source>
        <dbReference type="SAM" id="Phobius"/>
    </source>
</evidence>
<dbReference type="Pfam" id="PF01478">
    <property type="entry name" value="Peptidase_A24"/>
    <property type="match status" value="1"/>
</dbReference>
<accession>A0ABT9HK44</accession>
<comment type="caution">
    <text evidence="8">The sequence shown here is derived from an EMBL/GenBank/DDBJ whole genome shotgun (WGS) entry which is preliminary data.</text>
</comment>
<evidence type="ECO:0000256" key="2">
    <source>
        <dbReference type="ARBA" id="ARBA00022475"/>
    </source>
</evidence>
<keyword evidence="8" id="KW-0378">Hydrolase</keyword>
<evidence type="ECO:0000256" key="4">
    <source>
        <dbReference type="ARBA" id="ARBA00022989"/>
    </source>
</evidence>
<reference evidence="8 9" key="1">
    <citation type="submission" date="2023-08" db="EMBL/GenBank/DDBJ databases">
        <title>genomic of G39.</title>
        <authorList>
            <person name="Wang Y."/>
        </authorList>
    </citation>
    <scope>NUCLEOTIDE SEQUENCE [LARGE SCALE GENOMIC DNA]</scope>
    <source>
        <strain evidence="8 9">G39</strain>
    </source>
</reference>
<gene>
    <name evidence="8" type="ORF">Q9K02_00010</name>
</gene>
<feature type="domain" description="Prepilin type IV endopeptidase peptidase" evidence="7">
    <location>
        <begin position="11"/>
        <end position="110"/>
    </location>
</feature>
<keyword evidence="9" id="KW-1185">Reference proteome</keyword>
<dbReference type="InterPro" id="IPR052218">
    <property type="entry name" value="Preflagellin_Peptidase"/>
</dbReference>
<feature type="transmembrane region" description="Helical" evidence="6">
    <location>
        <begin position="31"/>
        <end position="52"/>
    </location>
</feature>
<evidence type="ECO:0000313" key="8">
    <source>
        <dbReference type="EMBL" id="MDP4573518.1"/>
    </source>
</evidence>
<evidence type="ECO:0000256" key="5">
    <source>
        <dbReference type="ARBA" id="ARBA00023136"/>
    </source>
</evidence>
<dbReference type="PANTHER" id="PTHR36506:SF1">
    <property type="entry name" value="PREFLAGELLIN PEPTIDASE"/>
    <property type="match status" value="1"/>
</dbReference>
<feature type="transmembrane region" description="Helical" evidence="6">
    <location>
        <begin position="59"/>
        <end position="76"/>
    </location>
</feature>
<dbReference type="PANTHER" id="PTHR36506">
    <property type="entry name" value="PREFLAGELLIN PEPTIDASE"/>
    <property type="match status" value="1"/>
</dbReference>
<comment type="subcellular location">
    <subcellularLocation>
        <location evidence="1">Cell membrane</location>
        <topology evidence="1">Multi-pass membrane protein</topology>
    </subcellularLocation>
</comment>